<organism evidence="1">
    <name type="scientific">uncultured Chloroflexia bacterium</name>
    <dbReference type="NCBI Taxonomy" id="1672391"/>
    <lineage>
        <taxon>Bacteria</taxon>
        <taxon>Bacillati</taxon>
        <taxon>Chloroflexota</taxon>
        <taxon>Chloroflexia</taxon>
        <taxon>environmental samples</taxon>
    </lineage>
</organism>
<name>A0A6J4KP17_9CHLR</name>
<evidence type="ECO:0000313" key="1">
    <source>
        <dbReference type="EMBL" id="CAA9310490.1"/>
    </source>
</evidence>
<sequence>MRVFPLHREPGKRPTTKLMRCRNRLVTIASSLMGRQHTAELDPTGADAQVTAAK</sequence>
<gene>
    <name evidence="1" type="ORF">AVDCRST_MAG93-5191</name>
</gene>
<dbReference type="EMBL" id="CADCTR010001747">
    <property type="protein sequence ID" value="CAA9310490.1"/>
    <property type="molecule type" value="Genomic_DNA"/>
</dbReference>
<proteinExistence type="predicted"/>
<dbReference type="AlphaFoldDB" id="A0A6J4KP17"/>
<accession>A0A6J4KP17</accession>
<reference evidence="1" key="1">
    <citation type="submission" date="2020-02" db="EMBL/GenBank/DDBJ databases">
        <authorList>
            <person name="Meier V. D."/>
        </authorList>
    </citation>
    <scope>NUCLEOTIDE SEQUENCE</scope>
    <source>
        <strain evidence="1">AVDCRST_MAG93</strain>
    </source>
</reference>
<protein>
    <submittedName>
        <fullName evidence="1">Uncharacterized protein</fullName>
    </submittedName>
</protein>